<organism evidence="7 8">
    <name type="scientific">Cellvibrio fibrivorans</name>
    <dbReference type="NCBI Taxonomy" id="126350"/>
    <lineage>
        <taxon>Bacteria</taxon>
        <taxon>Pseudomonadati</taxon>
        <taxon>Pseudomonadota</taxon>
        <taxon>Gammaproteobacteria</taxon>
        <taxon>Cellvibrionales</taxon>
        <taxon>Cellvibrionaceae</taxon>
        <taxon>Cellvibrio</taxon>
    </lineage>
</organism>
<sequence>MMLRKARNLFFSLLALVLILLASLSALVETETGSRWVVTRIANFVNITLGDMSGNLRSGLDIDFIDYAQGEHHYRAEQVSFRWRPAALLYSAVSIQSLRAKKVLIQVPPASEKKSTAQPFSQWPSLALPVRIRLDQLTVTNIDYVQGAAHLHWKKLSGSLGLGTFHLRYDNLALQHADYALHLSGTTNLRFPYDTEAMLQWQWQAQPLDADGAAPLAYMGVTELKGDLVDLQLHNQLSLPVVLSADATVQLVDKKQQLQTTPPMTLLLRWQQQTLPALWWIPAQPLPITNGKLTATGTWRQYTAQLDGDIHLPEAPALAITAAANGDLEKINVSNLFIRELHKVITSDPNAVLDPSADSASVAAGSDSETGLQLSGDVRWLPQLEWQVTAGAKRLNLASVIDDWSSDINLGFTTSGSRIDGVWQAALQDFQLSGELRGVNVRGEGDVFFEKNALRSDAFNVIVGANRLQVNGAIGEQFNLDWNLNAPLLQQLDESLNGSVISSGELRGDWKKPRVQMQASAVKFSWGNYAVDKLDLSLIPALADTVSEKIAPEKTVSKKTIPEKTAPEKNTTQKITDPTPQMPADENGLAGIVSEIVNEHYVLVFNAKQLRVAQQRFSTLKLDGTGSINQHQLAAVIKSTAYGHADFKLVGNYDGSEWQGKLTQLAIKAKRVPRWWLTGSKPIRVNKTSVQLGTQCLTTRSNLTAVVENAELLEREQLIGEWLPNQSPVKSPYAWLDQHHALPSSGIEKYSLPQLCIDGEWARTTGAKLNVLVDSVPLRQFLALFKVEVYFAGVMDGSLHATSQDFSLANTQVSTNISTRNAELRYQYSGGTTEVYAWRNFGVRATLDKALLDVVAGMEWVGYGNIDANSQLDLAQKKINNGKLQARFDNLAPLETLLTYANDVKGDFRADLTAGGSFTKPYVLGDISLRNGTANLPRLGLDLTNIELQINSTQAGDINLVSQLQSGDGRLSLVGDLHQFGTPDWNLQGFINGADFKVISLLQLKATLSPDLKLTANREAMHISGEAVIPWARANIKRLPESAVQVSNDAVIVNENFSTDGEAPPIEFFTNLKLSLGDDVQFKGFGLNSKLSGKLSLLKESGRQFFTSGYVSVADGSYKAYGQTLTIDRGRLVFQGPYENPGLDIRASRVIKDDDETKVGLEIGGTLQRPIAHVFSVPTRSESQAMMMLLTGKPANDVTRADASVLLGAMSGLGVDSDGSIASQITQLFRLDELEVKSDEGIDQSQLFIGKYLTPKLLVRYVVGIFDRAFSLGMEYQLTKHLRLEAESGETQSVDVVYKIER</sequence>
<evidence type="ECO:0000256" key="3">
    <source>
        <dbReference type="ARBA" id="ARBA00022989"/>
    </source>
</evidence>
<feature type="compositionally biased region" description="Basic and acidic residues" evidence="5">
    <location>
        <begin position="554"/>
        <end position="567"/>
    </location>
</feature>
<dbReference type="Pfam" id="PF04357">
    <property type="entry name" value="TamB"/>
    <property type="match status" value="1"/>
</dbReference>
<keyword evidence="4" id="KW-0472">Membrane</keyword>
<comment type="caution">
    <text evidence="7">The sequence shown here is derived from an EMBL/GenBank/DDBJ whole genome shotgun (WGS) entry which is preliminary data.</text>
</comment>
<feature type="domain" description="Translocation and assembly module TamB C-terminal" evidence="6">
    <location>
        <begin position="966"/>
        <end position="1301"/>
    </location>
</feature>
<reference evidence="7 8" key="1">
    <citation type="submission" date="2023-07" db="EMBL/GenBank/DDBJ databases">
        <title>Sorghum-associated microbial communities from plants grown in Nebraska, USA.</title>
        <authorList>
            <person name="Schachtman D."/>
        </authorList>
    </citation>
    <scope>NUCLEOTIDE SEQUENCE [LARGE SCALE GENOMIC DNA]</scope>
    <source>
        <strain evidence="7 8">BE190</strain>
    </source>
</reference>
<feature type="compositionally biased region" description="Polar residues" evidence="5">
    <location>
        <begin position="568"/>
        <end position="579"/>
    </location>
</feature>
<gene>
    <name evidence="7" type="ORF">J2X05_000507</name>
</gene>
<keyword evidence="3" id="KW-1133">Transmembrane helix</keyword>
<keyword evidence="8" id="KW-1185">Reference proteome</keyword>
<evidence type="ECO:0000256" key="2">
    <source>
        <dbReference type="ARBA" id="ARBA00022692"/>
    </source>
</evidence>
<dbReference type="PANTHER" id="PTHR36985">
    <property type="entry name" value="TRANSLOCATION AND ASSEMBLY MODULE SUBUNIT TAMB"/>
    <property type="match status" value="1"/>
</dbReference>
<evidence type="ECO:0000256" key="4">
    <source>
        <dbReference type="ARBA" id="ARBA00023136"/>
    </source>
</evidence>
<protein>
    <submittedName>
        <fullName evidence="7">Translocation and assembly module TamB</fullName>
    </submittedName>
</protein>
<feature type="region of interest" description="Disordered" evidence="5">
    <location>
        <begin position="554"/>
        <end position="584"/>
    </location>
</feature>
<dbReference type="EMBL" id="JAVDVX010000001">
    <property type="protein sequence ID" value="MDR7088504.1"/>
    <property type="molecule type" value="Genomic_DNA"/>
</dbReference>
<dbReference type="Proteomes" id="UP001253595">
    <property type="component" value="Unassembled WGS sequence"/>
</dbReference>
<name>A0ABU1UTJ0_9GAMM</name>
<evidence type="ECO:0000256" key="1">
    <source>
        <dbReference type="ARBA" id="ARBA00004167"/>
    </source>
</evidence>
<comment type="subcellular location">
    <subcellularLocation>
        <location evidence="1">Membrane</location>
        <topology evidence="1">Single-pass membrane protein</topology>
    </subcellularLocation>
</comment>
<evidence type="ECO:0000313" key="7">
    <source>
        <dbReference type="EMBL" id="MDR7088504.1"/>
    </source>
</evidence>
<accession>A0ABU1UTJ0</accession>
<proteinExistence type="predicted"/>
<dbReference type="PANTHER" id="PTHR36985:SF1">
    <property type="entry name" value="TRANSLOCATION AND ASSEMBLY MODULE SUBUNIT TAMB"/>
    <property type="match status" value="1"/>
</dbReference>
<keyword evidence="2" id="KW-0812">Transmembrane</keyword>
<evidence type="ECO:0000259" key="6">
    <source>
        <dbReference type="Pfam" id="PF04357"/>
    </source>
</evidence>
<dbReference type="InterPro" id="IPR007452">
    <property type="entry name" value="TamB_C"/>
</dbReference>
<evidence type="ECO:0000313" key="8">
    <source>
        <dbReference type="Proteomes" id="UP001253595"/>
    </source>
</evidence>
<dbReference type="RefSeq" id="WP_310068218.1">
    <property type="nucleotide sequence ID" value="NZ_JAVDVX010000001.1"/>
</dbReference>
<evidence type="ECO:0000256" key="5">
    <source>
        <dbReference type="SAM" id="MobiDB-lite"/>
    </source>
</evidence>